<protein>
    <submittedName>
        <fullName evidence="2">Uncharacterized protein</fullName>
    </submittedName>
</protein>
<keyword evidence="1" id="KW-0472">Membrane</keyword>
<name>A0A8H6DXL9_COCSA</name>
<dbReference type="AlphaFoldDB" id="A0A8H6DXL9"/>
<reference evidence="2" key="1">
    <citation type="submission" date="2019-11" db="EMBL/GenBank/DDBJ databases">
        <title>Bipolaris sorokiniana Genome sequencing.</title>
        <authorList>
            <person name="Wang H."/>
        </authorList>
    </citation>
    <scope>NUCLEOTIDE SEQUENCE</scope>
</reference>
<organism evidence="2 3">
    <name type="scientific">Cochliobolus sativus</name>
    <name type="common">Common root rot and spot blotch fungus</name>
    <name type="synonym">Bipolaris sorokiniana</name>
    <dbReference type="NCBI Taxonomy" id="45130"/>
    <lineage>
        <taxon>Eukaryota</taxon>
        <taxon>Fungi</taxon>
        <taxon>Dikarya</taxon>
        <taxon>Ascomycota</taxon>
        <taxon>Pezizomycotina</taxon>
        <taxon>Dothideomycetes</taxon>
        <taxon>Pleosporomycetidae</taxon>
        <taxon>Pleosporales</taxon>
        <taxon>Pleosporineae</taxon>
        <taxon>Pleosporaceae</taxon>
        <taxon>Bipolaris</taxon>
    </lineage>
</organism>
<sequence length="675" mass="75330">MVRQNEPVQEQELSEILCGSATTGLLDSEIPRLKRALPLNEPNSRYRDFFKHIGLQLPDYIGRSAFSWRSTKEHPKVATYKSRRMAALNSLLHFVPLSGALVLVVLFWTQYWIGGNSDNATSLQFAAKLHEMLMQASLVDILLYVIRFQAISGYIPLGALSGAAKAPQLSYLWSLDFFSAILSPAFSARRKAAFILSTSGLLLMTAVVGPSSAVLMIPRPDMPHINRTVIRYSNVTESSLFPVHIDNHTAGGVMNITRLDEITRFSYVDINTADKIPADGYSWSSDLDLRFGQFFRTAYQVYLNLASNVDIKIATIPIMLSALRLLKNSPVYGYREDIDGTYRSRAKSVNTRWTSYTSQPVVMVKCSSVQSAKDIENVYYIRDDNSRSPLHGAANLLGPYLSKYSNRINLNMSTIPLLWMTSPDSSKNLLLVYLDPEEGSWLEICTIAAFWHKITTTMVLLNSDAIIQTRLLEGEEYWKKSSMTEIIIDPVFVSSLGPLCTNTHGNPTLNLALCFVAALSWIPSIKHDAYKGYNRFELNDSSTLSTFELVETINGYGYGATNTSIRLSVAVMLTYCIITIVYVSYIIITGHTSIAWDSATELIMLAIQSKEPPGLGHISVGLDSMETFRKCVGIRVSTQGHDSTGEPVEKLELVFEDDEEAKKRGLLKIERGKAY</sequence>
<gene>
    <name evidence="2" type="ORF">GGP41_001026</name>
</gene>
<proteinExistence type="predicted"/>
<comment type="caution">
    <text evidence="2">The sequence shown here is derived from an EMBL/GenBank/DDBJ whole genome shotgun (WGS) entry which is preliminary data.</text>
</comment>
<evidence type="ECO:0000256" key="1">
    <source>
        <dbReference type="SAM" id="Phobius"/>
    </source>
</evidence>
<feature type="transmembrane region" description="Helical" evidence="1">
    <location>
        <begin position="192"/>
        <end position="217"/>
    </location>
</feature>
<dbReference type="EMBL" id="WNKQ01000004">
    <property type="protein sequence ID" value="KAF5852211.1"/>
    <property type="molecule type" value="Genomic_DNA"/>
</dbReference>
<feature type="transmembrane region" description="Helical" evidence="1">
    <location>
        <begin position="567"/>
        <end position="588"/>
    </location>
</feature>
<evidence type="ECO:0000313" key="2">
    <source>
        <dbReference type="EMBL" id="KAF5852211.1"/>
    </source>
</evidence>
<evidence type="ECO:0000313" key="3">
    <source>
        <dbReference type="Proteomes" id="UP000624244"/>
    </source>
</evidence>
<dbReference type="Proteomes" id="UP000624244">
    <property type="component" value="Unassembled WGS sequence"/>
</dbReference>
<feature type="transmembrane region" description="Helical" evidence="1">
    <location>
        <begin position="133"/>
        <end position="157"/>
    </location>
</feature>
<accession>A0A8H6DXL9</accession>
<feature type="transmembrane region" description="Helical" evidence="1">
    <location>
        <begin position="91"/>
        <end position="113"/>
    </location>
</feature>
<keyword evidence="1" id="KW-0812">Transmembrane</keyword>
<keyword evidence="1" id="KW-1133">Transmembrane helix</keyword>